<dbReference type="InterPro" id="IPR006311">
    <property type="entry name" value="TAT_signal"/>
</dbReference>
<name>A0AAP2GPH5_9BACT</name>
<keyword evidence="4" id="KW-1185">Reference proteome</keyword>
<gene>
    <name evidence="3" type="ORF">KK062_10420</name>
</gene>
<reference evidence="3 4" key="1">
    <citation type="submission" date="2021-05" db="EMBL/GenBank/DDBJ databases">
        <title>A Polyphasic approach of four new species of the genus Ohtaekwangia: Ohtaekwangia histidinii sp. nov., Ohtaekwangia cretensis sp. nov., Ohtaekwangia indiensis sp. nov., Ohtaekwangia reichenbachii sp. nov. from diverse environment.</title>
        <authorList>
            <person name="Octaviana S."/>
        </authorList>
    </citation>
    <scope>NUCLEOTIDE SEQUENCE [LARGE SCALE GENOMIC DNA]</scope>
    <source>
        <strain evidence="3 4">PWU5</strain>
    </source>
</reference>
<dbReference type="EMBL" id="JAHESE010000008">
    <property type="protein sequence ID" value="MBT1708641.1"/>
    <property type="molecule type" value="Genomic_DNA"/>
</dbReference>
<dbReference type="AlphaFoldDB" id="A0AAP2GPH5"/>
<keyword evidence="1" id="KW-0732">Signal</keyword>
<dbReference type="InterPro" id="IPR013022">
    <property type="entry name" value="Xyl_isomerase-like_TIM-brl"/>
</dbReference>
<dbReference type="SUPFAM" id="SSF51658">
    <property type="entry name" value="Xylose isomerase-like"/>
    <property type="match status" value="1"/>
</dbReference>
<dbReference type="Gene3D" id="3.20.20.150">
    <property type="entry name" value="Divalent-metal-dependent TIM barrel enzymes"/>
    <property type="match status" value="1"/>
</dbReference>
<dbReference type="Proteomes" id="UP001319080">
    <property type="component" value="Unassembled WGS sequence"/>
</dbReference>
<sequence>MMQSRSTFLKMLGLSAAALGLSPTVTQAAEATETKKDAVALQLGLASYTLRKFSLDDVIKISKRLGLTAVSLKSMHMPLESSAEDLRAIAEKVKAAGLRLYGAGVIYMNTEQEVETVFNYAVAAQLEMIVGVPKHSLLSMVNEKVKAHNIKVAIHNHGPGDEMYSSPADVYNKIKDLDKRIGFCIDIGHVIRIGQDPVAFIEKYKDRLYDLHMKDVDKRAADGAPIEVGRGVIPIPDVVKALKKINYQGVVAFEYEKDGDDAVPGLAESIGYVRGIMKLS</sequence>
<feature type="domain" description="Xylose isomerase-like TIM barrel" evidence="2">
    <location>
        <begin position="144"/>
        <end position="273"/>
    </location>
</feature>
<keyword evidence="3" id="KW-0413">Isomerase</keyword>
<dbReference type="PANTHER" id="PTHR12110">
    <property type="entry name" value="HYDROXYPYRUVATE ISOMERASE"/>
    <property type="match status" value="1"/>
</dbReference>
<evidence type="ECO:0000256" key="1">
    <source>
        <dbReference type="SAM" id="SignalP"/>
    </source>
</evidence>
<feature type="chain" id="PRO_5042831458" evidence="1">
    <location>
        <begin position="29"/>
        <end position="280"/>
    </location>
</feature>
<dbReference type="InterPro" id="IPR036237">
    <property type="entry name" value="Xyl_isomerase-like_sf"/>
</dbReference>
<accession>A0AAP2GPH5</accession>
<comment type="caution">
    <text evidence="3">The sequence shown here is derived from an EMBL/GenBank/DDBJ whole genome shotgun (WGS) entry which is preliminary data.</text>
</comment>
<evidence type="ECO:0000313" key="3">
    <source>
        <dbReference type="EMBL" id="MBT1708641.1"/>
    </source>
</evidence>
<evidence type="ECO:0000313" key="4">
    <source>
        <dbReference type="Proteomes" id="UP001319080"/>
    </source>
</evidence>
<protein>
    <submittedName>
        <fullName evidence="3">Sugar phosphate isomerase/epimerase</fullName>
    </submittedName>
</protein>
<dbReference type="PROSITE" id="PS51318">
    <property type="entry name" value="TAT"/>
    <property type="match status" value="1"/>
</dbReference>
<dbReference type="GO" id="GO:0016853">
    <property type="term" value="F:isomerase activity"/>
    <property type="evidence" value="ECO:0007669"/>
    <property type="project" value="UniProtKB-KW"/>
</dbReference>
<dbReference type="InterPro" id="IPR050312">
    <property type="entry name" value="IolE/XylAMocC-like"/>
</dbReference>
<dbReference type="PANTHER" id="PTHR12110:SF41">
    <property type="entry name" value="INOSOSE DEHYDRATASE"/>
    <property type="match status" value="1"/>
</dbReference>
<evidence type="ECO:0000259" key="2">
    <source>
        <dbReference type="Pfam" id="PF01261"/>
    </source>
</evidence>
<organism evidence="3 4">
    <name type="scientific">Dawidia cretensis</name>
    <dbReference type="NCBI Taxonomy" id="2782350"/>
    <lineage>
        <taxon>Bacteria</taxon>
        <taxon>Pseudomonadati</taxon>
        <taxon>Bacteroidota</taxon>
        <taxon>Cytophagia</taxon>
        <taxon>Cytophagales</taxon>
        <taxon>Chryseotaleaceae</taxon>
        <taxon>Dawidia</taxon>
    </lineage>
</organism>
<feature type="signal peptide" evidence="1">
    <location>
        <begin position="1"/>
        <end position="28"/>
    </location>
</feature>
<dbReference type="Pfam" id="PF01261">
    <property type="entry name" value="AP_endonuc_2"/>
    <property type="match status" value="1"/>
</dbReference>
<proteinExistence type="predicted"/>
<dbReference type="RefSeq" id="WP_254084236.1">
    <property type="nucleotide sequence ID" value="NZ_JAHESE010000008.1"/>
</dbReference>